<organism evidence="2 3">
    <name type="scientific">Frateuria aurantia (strain ATCC 33424 / DSM 6220 / KCTC 2777 / LMG 1558 / NBRC 3245 / NCIMB 13370)</name>
    <name type="common">Acetobacter aurantius</name>
    <dbReference type="NCBI Taxonomy" id="767434"/>
    <lineage>
        <taxon>Bacteria</taxon>
        <taxon>Pseudomonadati</taxon>
        <taxon>Pseudomonadota</taxon>
        <taxon>Gammaproteobacteria</taxon>
        <taxon>Lysobacterales</taxon>
        <taxon>Rhodanobacteraceae</taxon>
        <taxon>Frateuria</taxon>
    </lineage>
</organism>
<keyword evidence="1" id="KW-1133">Transmembrane helix</keyword>
<reference evidence="2" key="1">
    <citation type="submission" date="2012-02" db="EMBL/GenBank/DDBJ databases">
        <title>The complete genome of Frateuria aurantia DSM 6220.</title>
        <authorList>
            <consortium name="US DOE Joint Genome Institute (JGI-PGF)"/>
            <person name="Lucas S."/>
            <person name="Copeland A."/>
            <person name="Lapidus A."/>
            <person name="Glavina del Rio T."/>
            <person name="Dalin E."/>
            <person name="Tice H."/>
            <person name="Bruce D."/>
            <person name="Goodwin L."/>
            <person name="Pitluck S."/>
            <person name="Peters L."/>
            <person name="Ovchinnikova G."/>
            <person name="Teshima H."/>
            <person name="Kyrpides N."/>
            <person name="Mavromatis K."/>
            <person name="Ivanova N."/>
            <person name="Brettin T."/>
            <person name="Detter J.C."/>
            <person name="Han C."/>
            <person name="Larimer F."/>
            <person name="Land M."/>
            <person name="Hauser L."/>
            <person name="Markowitz V."/>
            <person name="Cheng J.-F."/>
            <person name="Hugenholtz P."/>
            <person name="Woyke T."/>
            <person name="Wu D."/>
            <person name="Brambilla E."/>
            <person name="Klenk H.-P."/>
            <person name="Eisen J.A."/>
        </authorList>
    </citation>
    <scope>NUCLEOTIDE SEQUENCE</scope>
    <source>
        <strain evidence="2">DSM 6220</strain>
    </source>
</reference>
<proteinExistence type="predicted"/>
<feature type="transmembrane region" description="Helical" evidence="1">
    <location>
        <begin position="23"/>
        <end position="50"/>
    </location>
</feature>
<sequence>MSQAATIQDGLIFRGRRRRQQGLVAVEFALLWIGGVLPLLLLATVAVSLFSIKQTLTLAAENGARAMLSYQPSMEARRQYACNVAQQATQWLQNYAGIGDVCQNTASTAGTTTGIAVSQPFACPYKTSSTGTSFYCVTVTARYNYAKNPFFPGTASLYGWIVSDSISSTATVQLDAGI</sequence>
<gene>
    <name evidence="2" type="ordered locus">Fraau_0189</name>
</gene>
<accession>H8L1F8</accession>
<keyword evidence="1" id="KW-0472">Membrane</keyword>
<evidence type="ECO:0000313" key="2">
    <source>
        <dbReference type="EMBL" id="AFC84686.1"/>
    </source>
</evidence>
<dbReference type="KEGG" id="fau:Fraau_0189"/>
<dbReference type="RefSeq" id="WP_014401692.1">
    <property type="nucleotide sequence ID" value="NC_017033.1"/>
</dbReference>
<dbReference type="HOGENOM" id="CLU_129220_0_0_6"/>
<keyword evidence="3" id="KW-1185">Reference proteome</keyword>
<evidence type="ECO:0000313" key="3">
    <source>
        <dbReference type="Proteomes" id="UP000005234"/>
    </source>
</evidence>
<protein>
    <recommendedName>
        <fullName evidence="4">TadE-like protein</fullName>
    </recommendedName>
</protein>
<dbReference type="STRING" id="767434.Fraau_0189"/>
<dbReference type="Proteomes" id="UP000005234">
    <property type="component" value="Chromosome"/>
</dbReference>
<dbReference type="EMBL" id="CP003350">
    <property type="protein sequence ID" value="AFC84686.1"/>
    <property type="molecule type" value="Genomic_DNA"/>
</dbReference>
<evidence type="ECO:0000256" key="1">
    <source>
        <dbReference type="SAM" id="Phobius"/>
    </source>
</evidence>
<evidence type="ECO:0008006" key="4">
    <source>
        <dbReference type="Google" id="ProtNLM"/>
    </source>
</evidence>
<dbReference type="eggNOG" id="COG4961">
    <property type="taxonomic scope" value="Bacteria"/>
</dbReference>
<name>H8L1F8_FRAAD</name>
<keyword evidence="1" id="KW-0812">Transmembrane</keyword>
<dbReference type="AlphaFoldDB" id="H8L1F8"/>